<dbReference type="PANTHER" id="PTHR42081">
    <property type="entry name" value="ZINC FINGER PROTEIN DHHC DOMAIN CONTAINING PROTEIN"/>
    <property type="match status" value="1"/>
</dbReference>
<feature type="compositionally biased region" description="Basic and acidic residues" evidence="1">
    <location>
        <begin position="474"/>
        <end position="488"/>
    </location>
</feature>
<feature type="region of interest" description="Disordered" evidence="1">
    <location>
        <begin position="267"/>
        <end position="290"/>
    </location>
</feature>
<evidence type="ECO:0000256" key="1">
    <source>
        <dbReference type="SAM" id="MobiDB-lite"/>
    </source>
</evidence>
<evidence type="ECO:0000313" key="4">
    <source>
        <dbReference type="Proteomes" id="UP001280581"/>
    </source>
</evidence>
<comment type="caution">
    <text evidence="3">The sequence shown here is derived from an EMBL/GenBank/DDBJ whole genome shotgun (WGS) entry which is preliminary data.</text>
</comment>
<name>A0AAN6RLP3_9PLEO</name>
<feature type="compositionally biased region" description="Basic and acidic residues" evidence="1">
    <location>
        <begin position="1"/>
        <end position="11"/>
    </location>
</feature>
<dbReference type="AlphaFoldDB" id="A0AAN6RLP3"/>
<sequence>MGPNHPERAGPVDEWALYPNSGSEVKEEEPTRIPGSGVREDEVTKTPGSTRIPGPLPAFPPLGHLSTHGSPVHKKTAGPPLAQNSSRVRRPGILIHNNTKQPSARYSSQAPFPPARITQQPWSDSSSEYSSPEEEDSAASASKYQRLSKKFHRPSIRHAITTQVIDDPTPMPPKKLTSPNPHAVVQYPHRSGSDDKPVKAYHNSKALPRGREVRQDHGRRALLRKTTYYGSGSPATVIVESPGATRAQKFYKDQIGFLSGREREIREKEGCERGSSTTQAVQTESEHSNGEIRLRVDASSPLSLSFNGDMEGRTLQINPAEDGLADIIIGGPRVKDEKNARSESGFLQPIDDYSQRLSRSSGPISSTQQSGSTRPPIVYQNESRRRLKTLHRPMNFAHEAQDQPPPPAGQVKVRKGSNKMQPVEVASQTGQTAFPSHENNLPDVSSAGPQTVSPDDPPPSPPKTKPTHSQTELPRGHILEKPTEKSPDGPESIQDDLSSFEIEPAKIVPPNARWTKIDRRLVNPQALEEAKERFEERLDCVIVLRVLTKVEIQTLANRTRDIREMREANEKKAAPLAHLESKHDIQNHDKQGQLTDKSSIPHEVKITEVSGEQPAASSVPVSLGGKEPLEDQNGIDATIEADFGGDDHMNAIVESWPTDFSAVLNANESFEPTERQSQDTLDFEDDNISVISSYADSVFSVESLVSAGTDLSRNSGFTADEITTATKRLIVIFQDDTVLKPLYLHALADPAIGPSKLERNLRRLFKQCALDLEKEAKDPLEVLGSRLVSYQARSLAKSVVSRFGGNNPQPVVPGLQIESESSDDEEQVNTFDDSVFEDLAVFSTFLMESGAFQKLRENVERFASSKKFQSKVEKLASTDTATIDDLSIIEAEPGLVDTQEAKSMLPSEGIVADHTTLLASIEEPLHNTAPVIDGEFSYTTPAAVFCDTEPIWRRARSNSLIQNAPLSRTEFERGRRQSVGILDAKGKFSIPTISSAASRPLPYRRRVQLKWQCRCAKTFICDVVELRAKGVEDLVARMQRSIGSKVTVTPRSPTNSNGGASPFQQLQLHFRNVILKLTSNFKKQASQGSLPHHNGMPTVSTAPIPNSNTSQQRMLHLLACMRAGRFRKSLSQDRVEDIKSDHELFLFLRKNFASQRGRIRRFLSINGVKDIFFVKLRVPSSEFAFVISELVALYINLTDPIP</sequence>
<feature type="compositionally biased region" description="Basic and acidic residues" evidence="1">
    <location>
        <begin position="574"/>
        <end position="591"/>
    </location>
</feature>
<feature type="compositionally biased region" description="Pro residues" evidence="1">
    <location>
        <begin position="455"/>
        <end position="464"/>
    </location>
</feature>
<proteinExistence type="predicted"/>
<feature type="region of interest" description="Disordered" evidence="1">
    <location>
        <begin position="574"/>
        <end position="631"/>
    </location>
</feature>
<protein>
    <recommendedName>
        <fullName evidence="2">DUF8035 domain-containing protein</fullName>
    </recommendedName>
</protein>
<dbReference type="EMBL" id="WVTA01000001">
    <property type="protein sequence ID" value="KAK3217013.1"/>
    <property type="molecule type" value="Genomic_DNA"/>
</dbReference>
<feature type="compositionally biased region" description="Polar residues" evidence="1">
    <location>
        <begin position="355"/>
        <end position="373"/>
    </location>
</feature>
<feature type="region of interest" description="Disordered" evidence="1">
    <location>
        <begin position="336"/>
        <end position="495"/>
    </location>
</feature>
<evidence type="ECO:0000313" key="3">
    <source>
        <dbReference type="EMBL" id="KAK3217013.1"/>
    </source>
</evidence>
<reference evidence="3 4" key="1">
    <citation type="submission" date="2021-02" db="EMBL/GenBank/DDBJ databases">
        <title>Genome assembly of Pseudopithomyces chartarum.</title>
        <authorList>
            <person name="Jauregui R."/>
            <person name="Singh J."/>
            <person name="Voisey C."/>
        </authorList>
    </citation>
    <scope>NUCLEOTIDE SEQUENCE [LARGE SCALE GENOMIC DNA]</scope>
    <source>
        <strain evidence="3 4">AGR01</strain>
    </source>
</reference>
<feature type="compositionally biased region" description="Polar residues" evidence="1">
    <location>
        <begin position="426"/>
        <end position="452"/>
    </location>
</feature>
<evidence type="ECO:0000259" key="2">
    <source>
        <dbReference type="Pfam" id="PF26118"/>
    </source>
</evidence>
<feature type="compositionally biased region" description="Polar residues" evidence="1">
    <location>
        <begin position="274"/>
        <end position="283"/>
    </location>
</feature>
<feature type="domain" description="DUF8035" evidence="2">
    <location>
        <begin position="512"/>
        <end position="564"/>
    </location>
</feature>
<dbReference type="InterPro" id="IPR058348">
    <property type="entry name" value="DUF8035"/>
</dbReference>
<organism evidence="3 4">
    <name type="scientific">Pseudopithomyces chartarum</name>
    <dbReference type="NCBI Taxonomy" id="1892770"/>
    <lineage>
        <taxon>Eukaryota</taxon>
        <taxon>Fungi</taxon>
        <taxon>Dikarya</taxon>
        <taxon>Ascomycota</taxon>
        <taxon>Pezizomycotina</taxon>
        <taxon>Dothideomycetes</taxon>
        <taxon>Pleosporomycetidae</taxon>
        <taxon>Pleosporales</taxon>
        <taxon>Massarineae</taxon>
        <taxon>Didymosphaeriaceae</taxon>
        <taxon>Pseudopithomyces</taxon>
    </lineage>
</organism>
<dbReference type="Pfam" id="PF26118">
    <property type="entry name" value="DUF8035"/>
    <property type="match status" value="1"/>
</dbReference>
<accession>A0AAN6RLP3</accession>
<keyword evidence="4" id="KW-1185">Reference proteome</keyword>
<dbReference type="PANTHER" id="PTHR42081:SF1">
    <property type="entry name" value="ZINC FINGER PROTEIN DHHC DOMAIN CONTAINING PROTEIN"/>
    <property type="match status" value="1"/>
</dbReference>
<feature type="compositionally biased region" description="Basic residues" evidence="1">
    <location>
        <begin position="146"/>
        <end position="156"/>
    </location>
</feature>
<feature type="compositionally biased region" description="Polar residues" evidence="1">
    <location>
        <begin position="96"/>
        <end position="110"/>
    </location>
</feature>
<dbReference type="Proteomes" id="UP001280581">
    <property type="component" value="Unassembled WGS sequence"/>
</dbReference>
<gene>
    <name evidence="3" type="ORF">GRF29_1g1690632</name>
</gene>
<feature type="region of interest" description="Disordered" evidence="1">
    <location>
        <begin position="1"/>
        <end position="201"/>
    </location>
</feature>